<feature type="signal peptide" evidence="7">
    <location>
        <begin position="1"/>
        <end position="21"/>
    </location>
</feature>
<evidence type="ECO:0000256" key="7">
    <source>
        <dbReference type="SAM" id="SignalP"/>
    </source>
</evidence>
<evidence type="ECO:0000256" key="4">
    <source>
        <dbReference type="ARBA" id="ARBA00022525"/>
    </source>
</evidence>
<comment type="similarity">
    <text evidence="2">Belongs to the lambda interferon family.</text>
</comment>
<sequence>MLRLGFAPLLALALSLGATLAQDALEKSCSLSKYRFLLPHELKAVRRMRDHFNDIMAPSHRNCHTTLFHRRWSAAKLSMPDRVTLVEAELDLATTVLELPTAPSFTETHHRPLAFLTQAQKDLKRCMAAEAPSHQPSGKLRHWLQRLEEDKKTKTAGCLEASAIIHIFQVLDDLRCAARREQCT</sequence>
<dbReference type="GO" id="GO:0005125">
    <property type="term" value="F:cytokine activity"/>
    <property type="evidence" value="ECO:0007669"/>
    <property type="project" value="UniProtKB-KW"/>
</dbReference>
<dbReference type="OrthoDB" id="9897984at2759"/>
<comment type="subcellular location">
    <subcellularLocation>
        <location evidence="1">Secreted</location>
    </subcellularLocation>
</comment>
<dbReference type="InterPro" id="IPR029177">
    <property type="entry name" value="INF_lambda"/>
</dbReference>
<name>A0A851LCC8_CORCR</name>
<dbReference type="AlphaFoldDB" id="A0A851LCC8"/>
<keyword evidence="3" id="KW-0202">Cytokine</keyword>
<dbReference type="GO" id="GO:0005615">
    <property type="term" value="C:extracellular space"/>
    <property type="evidence" value="ECO:0007669"/>
    <property type="project" value="UniProtKB-KW"/>
</dbReference>
<gene>
    <name evidence="8" type="primary">Ifnl3</name>
    <name evidence="8" type="ORF">CORCRI_R11543</name>
</gene>
<reference evidence="8" key="1">
    <citation type="submission" date="2019-09" db="EMBL/GenBank/DDBJ databases">
        <title>Bird 10,000 Genomes (B10K) Project - Family phase.</title>
        <authorList>
            <person name="Zhang G."/>
        </authorList>
    </citation>
    <scope>NUCLEOTIDE SEQUENCE</scope>
    <source>
        <strain evidence="8">B10K-CU-031-40</strain>
    </source>
</reference>
<dbReference type="InterPro" id="IPR038326">
    <property type="entry name" value="IFN-lambda_sf"/>
</dbReference>
<dbReference type="PANTHER" id="PTHR31943:SF1">
    <property type="entry name" value="INTERFERON LAMBDA-2-RELATED"/>
    <property type="match status" value="1"/>
</dbReference>
<protein>
    <submittedName>
        <fullName evidence="8">IFNL3 protein</fullName>
    </submittedName>
</protein>
<dbReference type="GO" id="GO:0007259">
    <property type="term" value="P:cell surface receptor signaling pathway via JAK-STAT"/>
    <property type="evidence" value="ECO:0007669"/>
    <property type="project" value="InterPro"/>
</dbReference>
<evidence type="ECO:0000313" key="9">
    <source>
        <dbReference type="Proteomes" id="UP000621168"/>
    </source>
</evidence>
<feature type="non-terminal residue" evidence="8">
    <location>
        <position position="184"/>
    </location>
</feature>
<evidence type="ECO:0000256" key="5">
    <source>
        <dbReference type="ARBA" id="ARBA00022729"/>
    </source>
</evidence>
<accession>A0A851LCC8</accession>
<evidence type="ECO:0000256" key="6">
    <source>
        <dbReference type="ARBA" id="ARBA00023118"/>
    </source>
</evidence>
<dbReference type="EMBL" id="WBMX01000254">
    <property type="protein sequence ID" value="NXC13072.1"/>
    <property type="molecule type" value="Genomic_DNA"/>
</dbReference>
<keyword evidence="6" id="KW-0051">Antiviral defense</keyword>
<evidence type="ECO:0000313" key="8">
    <source>
        <dbReference type="EMBL" id="NXC13072.1"/>
    </source>
</evidence>
<keyword evidence="9" id="KW-1185">Reference proteome</keyword>
<evidence type="ECO:0000256" key="2">
    <source>
        <dbReference type="ARBA" id="ARBA00008717"/>
    </source>
</evidence>
<organism evidence="8 9">
    <name type="scientific">Corythaeola cristata</name>
    <name type="common">Great blue turaco</name>
    <dbReference type="NCBI Taxonomy" id="103954"/>
    <lineage>
        <taxon>Eukaryota</taxon>
        <taxon>Metazoa</taxon>
        <taxon>Chordata</taxon>
        <taxon>Craniata</taxon>
        <taxon>Vertebrata</taxon>
        <taxon>Euteleostomi</taxon>
        <taxon>Archelosauria</taxon>
        <taxon>Archosauria</taxon>
        <taxon>Dinosauria</taxon>
        <taxon>Saurischia</taxon>
        <taxon>Theropoda</taxon>
        <taxon>Coelurosauria</taxon>
        <taxon>Aves</taxon>
        <taxon>Neognathae</taxon>
        <taxon>Neoaves</taxon>
        <taxon>Otidimorphae</taxon>
        <taxon>Musophagiformes</taxon>
        <taxon>Musophagidae</taxon>
        <taxon>Corythaeola</taxon>
    </lineage>
</organism>
<feature type="non-terminal residue" evidence="8">
    <location>
        <position position="1"/>
    </location>
</feature>
<dbReference type="Proteomes" id="UP000621168">
    <property type="component" value="Unassembled WGS sequence"/>
</dbReference>
<comment type="caution">
    <text evidence="8">The sequence shown here is derived from an EMBL/GenBank/DDBJ whole genome shotgun (WGS) entry which is preliminary data.</text>
</comment>
<keyword evidence="4" id="KW-0964">Secreted</keyword>
<evidence type="ECO:0000256" key="3">
    <source>
        <dbReference type="ARBA" id="ARBA00022514"/>
    </source>
</evidence>
<proteinExistence type="inferred from homology"/>
<evidence type="ECO:0000256" key="1">
    <source>
        <dbReference type="ARBA" id="ARBA00004613"/>
    </source>
</evidence>
<keyword evidence="5 7" id="KW-0732">Signal</keyword>
<dbReference type="GO" id="GO:0050778">
    <property type="term" value="P:positive regulation of immune response"/>
    <property type="evidence" value="ECO:0007669"/>
    <property type="project" value="InterPro"/>
</dbReference>
<dbReference type="GO" id="GO:0051607">
    <property type="term" value="P:defense response to virus"/>
    <property type="evidence" value="ECO:0007669"/>
    <property type="project" value="UniProtKB-KW"/>
</dbReference>
<dbReference type="Gene3D" id="1.20.1250.60">
    <property type="entry name" value="Interferon lambda"/>
    <property type="match status" value="1"/>
</dbReference>
<feature type="chain" id="PRO_5032597927" evidence="7">
    <location>
        <begin position="22"/>
        <end position="184"/>
    </location>
</feature>
<dbReference type="PANTHER" id="PTHR31943">
    <property type="entry name" value="INTERLEUKIN-28 AND 29"/>
    <property type="match status" value="1"/>
</dbReference>
<dbReference type="GO" id="GO:0045087">
    <property type="term" value="P:innate immune response"/>
    <property type="evidence" value="ECO:0007669"/>
    <property type="project" value="TreeGrafter"/>
</dbReference>
<dbReference type="Pfam" id="PF15177">
    <property type="entry name" value="IL28A"/>
    <property type="match status" value="1"/>
</dbReference>